<dbReference type="Proteomes" id="UP000214596">
    <property type="component" value="Unassembled WGS sequence"/>
</dbReference>
<accession>A0A227JAD3</accession>
<dbReference type="EMBL" id="NIXT01001338">
    <property type="protein sequence ID" value="OXE31324.1"/>
    <property type="molecule type" value="Genomic_DNA"/>
</dbReference>
<dbReference type="Gene3D" id="1.10.510.40">
    <property type="match status" value="1"/>
</dbReference>
<proteinExistence type="predicted"/>
<feature type="non-terminal residue" evidence="2">
    <location>
        <position position="1"/>
    </location>
</feature>
<feature type="domain" description="Aerobactin siderophore biosynthesis IucA/IucC-like C-terminal" evidence="1">
    <location>
        <begin position="1"/>
        <end position="138"/>
    </location>
</feature>
<gene>
    <name evidence="2" type="ORF">CA163_18685</name>
</gene>
<reference evidence="2 3" key="1">
    <citation type="journal article" date="2017" name="Appl. Environ. Microbiol.">
        <title>Parallel evolution of two clades of a major Atlantic endemic Vibrio parahaemolyticus pathogen lineage by independent acquisition of related pathogenicity islands.</title>
        <authorList>
            <person name="Xu F."/>
            <person name="Gonzalez-Escalona N."/>
            <person name="Drees K.P."/>
            <person name="Sebra R.P."/>
            <person name="Cooper V.S."/>
            <person name="Jones S.H."/>
            <person name="Whistler C.A."/>
        </authorList>
    </citation>
    <scope>NUCLEOTIDE SEQUENCE [LARGE SCALE GENOMIC DNA]</scope>
    <source>
        <strain evidence="2 3">MAVP-3</strain>
    </source>
</reference>
<comment type="caution">
    <text evidence="2">The sequence shown here is derived from an EMBL/GenBank/DDBJ whole genome shotgun (WGS) entry which is preliminary data.</text>
</comment>
<dbReference type="InterPro" id="IPR022770">
    <property type="entry name" value="IucA/IucC-like_C"/>
</dbReference>
<protein>
    <submittedName>
        <fullName evidence="2">Siderophore biosynthesis protein PsvB</fullName>
    </submittedName>
</protein>
<feature type="non-terminal residue" evidence="2">
    <location>
        <position position="147"/>
    </location>
</feature>
<evidence type="ECO:0000313" key="2">
    <source>
        <dbReference type="EMBL" id="OXE31324.1"/>
    </source>
</evidence>
<organism evidence="2 3">
    <name type="scientific">Vibrio parahaemolyticus</name>
    <dbReference type="NCBI Taxonomy" id="670"/>
    <lineage>
        <taxon>Bacteria</taxon>
        <taxon>Pseudomonadati</taxon>
        <taxon>Pseudomonadota</taxon>
        <taxon>Gammaproteobacteria</taxon>
        <taxon>Vibrionales</taxon>
        <taxon>Vibrionaceae</taxon>
        <taxon>Vibrio</taxon>
    </lineage>
</organism>
<name>A0A227JAD3_VIBPH</name>
<sequence>LESNQQNAIVAFDQQGKMTLAMKDNDAARIWPERFNFATEHAAQKHGAGTTPVNCDELLDQRIKVDNELALGQMFTTITLQLDIAAIVEAMAAKGIASSASLYAIVAKSIAEQLNRLEGEGLETKLARELLQEAPDLYAKYLLSSGS</sequence>
<dbReference type="AlphaFoldDB" id="A0A227JAD3"/>
<dbReference type="GO" id="GO:0003824">
    <property type="term" value="F:catalytic activity"/>
    <property type="evidence" value="ECO:0007669"/>
    <property type="project" value="UniProtKB-ARBA"/>
</dbReference>
<dbReference type="Pfam" id="PF06276">
    <property type="entry name" value="FhuF"/>
    <property type="match status" value="1"/>
</dbReference>
<evidence type="ECO:0000313" key="3">
    <source>
        <dbReference type="Proteomes" id="UP000214596"/>
    </source>
</evidence>
<evidence type="ECO:0000259" key="1">
    <source>
        <dbReference type="Pfam" id="PF06276"/>
    </source>
</evidence>